<dbReference type="InParanoid" id="A2E1Q2"/>
<gene>
    <name evidence="8" type="ORF">TVAG_424120</name>
</gene>
<dbReference type="AlphaFoldDB" id="A2E1Q2"/>
<evidence type="ECO:0000256" key="4">
    <source>
        <dbReference type="ARBA" id="ARBA00022692"/>
    </source>
</evidence>
<organism evidence="8 9">
    <name type="scientific">Trichomonas vaginalis (strain ATCC PRA-98 / G3)</name>
    <dbReference type="NCBI Taxonomy" id="412133"/>
    <lineage>
        <taxon>Eukaryota</taxon>
        <taxon>Metamonada</taxon>
        <taxon>Parabasalia</taxon>
        <taxon>Trichomonadida</taxon>
        <taxon>Trichomonadidae</taxon>
        <taxon>Trichomonas</taxon>
    </lineage>
</organism>
<evidence type="ECO:0000256" key="7">
    <source>
        <dbReference type="SAM" id="Phobius"/>
    </source>
</evidence>
<dbReference type="VEuPathDB" id="TrichDB:TVAGG3_0304170"/>
<feature type="transmembrane region" description="Helical" evidence="7">
    <location>
        <begin position="42"/>
        <end position="61"/>
    </location>
</feature>
<dbReference type="EMBL" id="DS113286">
    <property type="protein sequence ID" value="EAY13381.1"/>
    <property type="molecule type" value="Genomic_DNA"/>
</dbReference>
<feature type="transmembrane region" description="Helical" evidence="7">
    <location>
        <begin position="279"/>
        <end position="305"/>
    </location>
</feature>
<keyword evidence="3" id="KW-1003">Cell membrane</keyword>
<feature type="transmembrane region" description="Helical" evidence="7">
    <location>
        <begin position="68"/>
        <end position="85"/>
    </location>
</feature>
<dbReference type="PANTHER" id="PTHR36838:SF3">
    <property type="entry name" value="TRANSPORTER AUXIN EFFLUX CARRIER EC FAMILY"/>
    <property type="match status" value="1"/>
</dbReference>
<evidence type="ECO:0000256" key="6">
    <source>
        <dbReference type="ARBA" id="ARBA00023136"/>
    </source>
</evidence>
<dbReference type="VEuPathDB" id="TrichDB:TVAG_424120"/>
<feature type="transmembrane region" description="Helical" evidence="7">
    <location>
        <begin position="185"/>
        <end position="206"/>
    </location>
</feature>
<evidence type="ECO:0000256" key="2">
    <source>
        <dbReference type="ARBA" id="ARBA00022448"/>
    </source>
</evidence>
<dbReference type="SMR" id="A2E1Q2"/>
<reference evidence="8" key="2">
    <citation type="journal article" date="2007" name="Science">
        <title>Draft genome sequence of the sexually transmitted pathogen Trichomonas vaginalis.</title>
        <authorList>
            <person name="Carlton J.M."/>
            <person name="Hirt R.P."/>
            <person name="Silva J.C."/>
            <person name="Delcher A.L."/>
            <person name="Schatz M."/>
            <person name="Zhao Q."/>
            <person name="Wortman J.R."/>
            <person name="Bidwell S.L."/>
            <person name="Alsmark U.C.M."/>
            <person name="Besteiro S."/>
            <person name="Sicheritz-Ponten T."/>
            <person name="Noel C.J."/>
            <person name="Dacks J.B."/>
            <person name="Foster P.G."/>
            <person name="Simillion C."/>
            <person name="Van de Peer Y."/>
            <person name="Miranda-Saavedra D."/>
            <person name="Barton G.J."/>
            <person name="Westrop G.D."/>
            <person name="Mueller S."/>
            <person name="Dessi D."/>
            <person name="Fiori P.L."/>
            <person name="Ren Q."/>
            <person name="Paulsen I."/>
            <person name="Zhang H."/>
            <person name="Bastida-Corcuera F.D."/>
            <person name="Simoes-Barbosa A."/>
            <person name="Brown M.T."/>
            <person name="Hayes R.D."/>
            <person name="Mukherjee M."/>
            <person name="Okumura C.Y."/>
            <person name="Schneider R."/>
            <person name="Smith A.J."/>
            <person name="Vanacova S."/>
            <person name="Villalvazo M."/>
            <person name="Haas B.J."/>
            <person name="Pertea M."/>
            <person name="Feldblyum T.V."/>
            <person name="Utterback T.R."/>
            <person name="Shu C.L."/>
            <person name="Osoegawa K."/>
            <person name="de Jong P.J."/>
            <person name="Hrdy I."/>
            <person name="Horvathova L."/>
            <person name="Zubacova Z."/>
            <person name="Dolezal P."/>
            <person name="Malik S.B."/>
            <person name="Logsdon J.M. Jr."/>
            <person name="Henze K."/>
            <person name="Gupta A."/>
            <person name="Wang C.C."/>
            <person name="Dunne R.L."/>
            <person name="Upcroft J.A."/>
            <person name="Upcroft P."/>
            <person name="White O."/>
            <person name="Salzberg S.L."/>
            <person name="Tang P."/>
            <person name="Chiu C.-H."/>
            <person name="Lee Y.-S."/>
            <person name="Embley T.M."/>
            <person name="Coombs G.H."/>
            <person name="Mottram J.C."/>
            <person name="Tachezy J."/>
            <person name="Fraser-Liggett C.M."/>
            <person name="Johnson P.J."/>
        </authorList>
    </citation>
    <scope>NUCLEOTIDE SEQUENCE [LARGE SCALE GENOMIC DNA]</scope>
    <source>
        <strain evidence="8">G3</strain>
    </source>
</reference>
<evidence type="ECO:0000256" key="3">
    <source>
        <dbReference type="ARBA" id="ARBA00022475"/>
    </source>
</evidence>
<sequence>MKIVSPKESASLTRLYFYAGFMQLIIRGIVPRKLDELDFKSFGIAALMSISTYIAVALIMLYPFKNRFGTYLSTVFPTTYINYIISGTPVFNALWPPKESVLVNMMMIANDLISSPIFLFLVGIYNAIENNKKRRANGLPPEKFSFSIIGNVLLGVIKSPILIGNVVEIIYSACKIPYPIFIDRYLQFAGDMVFALALVGVGIFLAQNSLISCDWRQFIFCMITRCFIGPALAGLWCKALGMSARTSRQCIIIGAQPTAVASFAITSTNHLGEGCASTMILWTTILCVPTIIVWFAILDGLHLYVE</sequence>
<evidence type="ECO:0000313" key="9">
    <source>
        <dbReference type="Proteomes" id="UP000001542"/>
    </source>
</evidence>
<keyword evidence="6 7" id="KW-0472">Membrane</keyword>
<dbReference type="GO" id="GO:0055085">
    <property type="term" value="P:transmembrane transport"/>
    <property type="evidence" value="ECO:0007669"/>
    <property type="project" value="InterPro"/>
</dbReference>
<evidence type="ECO:0000313" key="8">
    <source>
        <dbReference type="EMBL" id="EAY13381.1"/>
    </source>
</evidence>
<keyword evidence="2" id="KW-0813">Transport</keyword>
<dbReference type="GO" id="GO:0016020">
    <property type="term" value="C:membrane"/>
    <property type="evidence" value="ECO:0007669"/>
    <property type="project" value="UniProtKB-SubCell"/>
</dbReference>
<name>A2E1Q2_TRIV3</name>
<dbReference type="PANTHER" id="PTHR36838">
    <property type="entry name" value="AUXIN EFFLUX CARRIER FAMILY PROTEIN"/>
    <property type="match status" value="1"/>
</dbReference>
<protein>
    <submittedName>
        <fullName evidence="8">Auxin Efflux Carrier family protein</fullName>
    </submittedName>
</protein>
<proteinExistence type="predicted"/>
<accession>A2E1Q2</accession>
<keyword evidence="9" id="KW-1185">Reference proteome</keyword>
<feature type="transmembrane region" description="Helical" evidence="7">
    <location>
        <begin position="148"/>
        <end position="173"/>
    </location>
</feature>
<evidence type="ECO:0000256" key="5">
    <source>
        <dbReference type="ARBA" id="ARBA00022989"/>
    </source>
</evidence>
<feature type="transmembrane region" description="Helical" evidence="7">
    <location>
        <begin position="105"/>
        <end position="128"/>
    </location>
</feature>
<dbReference type="OrthoDB" id="2133778at2759"/>
<keyword evidence="4 7" id="KW-0812">Transmembrane</keyword>
<evidence type="ECO:0000256" key="1">
    <source>
        <dbReference type="ARBA" id="ARBA00004141"/>
    </source>
</evidence>
<feature type="transmembrane region" description="Helical" evidence="7">
    <location>
        <begin position="12"/>
        <end position="30"/>
    </location>
</feature>
<dbReference type="RefSeq" id="XP_001325604.1">
    <property type="nucleotide sequence ID" value="XM_001325569.1"/>
</dbReference>
<comment type="subcellular location">
    <subcellularLocation>
        <location evidence="1">Membrane</location>
        <topology evidence="1">Multi-pass membrane protein</topology>
    </subcellularLocation>
</comment>
<feature type="transmembrane region" description="Helical" evidence="7">
    <location>
        <begin position="218"/>
        <end position="236"/>
    </location>
</feature>
<reference evidence="8" key="1">
    <citation type="submission" date="2006-10" db="EMBL/GenBank/DDBJ databases">
        <authorList>
            <person name="Amadeo P."/>
            <person name="Zhao Q."/>
            <person name="Wortman J."/>
            <person name="Fraser-Liggett C."/>
            <person name="Carlton J."/>
        </authorList>
    </citation>
    <scope>NUCLEOTIDE SEQUENCE</scope>
    <source>
        <strain evidence="8">G3</strain>
    </source>
</reference>
<dbReference type="Proteomes" id="UP000001542">
    <property type="component" value="Unassembled WGS sequence"/>
</dbReference>
<dbReference type="InterPro" id="IPR004776">
    <property type="entry name" value="Mem_transp_PIN-like"/>
</dbReference>
<dbReference type="KEGG" id="tva:4771360"/>
<dbReference type="Pfam" id="PF03547">
    <property type="entry name" value="Mem_trans"/>
    <property type="match status" value="1"/>
</dbReference>
<keyword evidence="5 7" id="KW-1133">Transmembrane helix</keyword>